<dbReference type="OrthoDB" id="3337265at2759"/>
<organism evidence="1 2">
    <name type="scientific">Malassezia globosa (strain ATCC MYA-4612 / CBS 7966)</name>
    <name type="common">Dandruff-associated fungus</name>
    <dbReference type="NCBI Taxonomy" id="425265"/>
    <lineage>
        <taxon>Eukaryota</taxon>
        <taxon>Fungi</taxon>
        <taxon>Dikarya</taxon>
        <taxon>Basidiomycota</taxon>
        <taxon>Ustilaginomycotina</taxon>
        <taxon>Malasseziomycetes</taxon>
        <taxon>Malasseziales</taxon>
        <taxon>Malasseziaceae</taxon>
        <taxon>Malassezia</taxon>
    </lineage>
</organism>
<proteinExistence type="predicted"/>
<evidence type="ECO:0008006" key="3">
    <source>
        <dbReference type="Google" id="ProtNLM"/>
    </source>
</evidence>
<dbReference type="RefSeq" id="XP_001731754.1">
    <property type="nucleotide sequence ID" value="XM_001731702.1"/>
</dbReference>
<accession>A8PW42</accession>
<dbReference type="Proteomes" id="UP000008837">
    <property type="component" value="Unassembled WGS sequence"/>
</dbReference>
<dbReference type="InterPro" id="IPR012340">
    <property type="entry name" value="NA-bd_OB-fold"/>
</dbReference>
<dbReference type="GeneID" id="5856059"/>
<dbReference type="KEGG" id="mgl:MGL_1022"/>
<keyword evidence="2" id="KW-1185">Reference proteome</keyword>
<evidence type="ECO:0000313" key="2">
    <source>
        <dbReference type="Proteomes" id="UP000008837"/>
    </source>
</evidence>
<dbReference type="InParanoid" id="A8PW42"/>
<dbReference type="VEuPathDB" id="FungiDB:MGL_1022"/>
<dbReference type="AlphaFoldDB" id="A8PW42"/>
<sequence>MARAEASEDLGAAYTQYVWANEPENALVCCVRHVQELVRAYPRFTMERDLHMYFHGRWPCVYVDLVATVVGALQRDAYVEYIIDDGSGIIHVQCRGHVSMKMLDSVHAGIDSCYVRPMPTLYHNVVLFDVGDTVRVRARVSERAAGVQILQAVVFGTCSCNAWSIYRQVRQRM</sequence>
<reference evidence="1 2" key="1">
    <citation type="journal article" date="2007" name="Proc. Natl. Acad. Sci. U.S.A.">
        <title>Dandruff-associated Malassezia genomes reveal convergent and divergent virulence traits shared with plant and human fungal pathogens.</title>
        <authorList>
            <person name="Xu J."/>
            <person name="Saunders C.W."/>
            <person name="Hu P."/>
            <person name="Grant R.A."/>
            <person name="Boekhout T."/>
            <person name="Kuramae E.E."/>
            <person name="Kronstad J.W."/>
            <person name="Deangelis Y.M."/>
            <person name="Reeder N.L."/>
            <person name="Johnstone K.R."/>
            <person name="Leland M."/>
            <person name="Fieno A.M."/>
            <person name="Begley W.M."/>
            <person name="Sun Y."/>
            <person name="Lacey M.P."/>
            <person name="Chaudhary T."/>
            <person name="Keough T."/>
            <person name="Chu L."/>
            <person name="Sears R."/>
            <person name="Yuan B."/>
            <person name="Dawson T.L.Jr."/>
        </authorList>
    </citation>
    <scope>NUCLEOTIDE SEQUENCE [LARGE SCALE GENOMIC DNA]</scope>
    <source>
        <strain evidence="2">ATCC MYA-4612 / CBS 7966</strain>
    </source>
</reference>
<dbReference type="Gene3D" id="2.40.50.140">
    <property type="entry name" value="Nucleic acid-binding proteins"/>
    <property type="match status" value="1"/>
</dbReference>
<gene>
    <name evidence="1" type="ORF">MGL_1022</name>
</gene>
<dbReference type="EMBL" id="AAYY01000003">
    <property type="protein sequence ID" value="EDP44540.1"/>
    <property type="molecule type" value="Genomic_DNA"/>
</dbReference>
<name>A8PW42_MALGO</name>
<evidence type="ECO:0000313" key="1">
    <source>
        <dbReference type="EMBL" id="EDP44540.1"/>
    </source>
</evidence>
<protein>
    <recommendedName>
        <fullName evidence="3">CST complex subunit Stn1 N-terminal domain-containing protein</fullName>
    </recommendedName>
</protein>
<comment type="caution">
    <text evidence="1">The sequence shown here is derived from an EMBL/GenBank/DDBJ whole genome shotgun (WGS) entry which is preliminary data.</text>
</comment>